<feature type="region of interest" description="Disordered" evidence="1">
    <location>
        <begin position="30"/>
        <end position="51"/>
    </location>
</feature>
<evidence type="ECO:0008006" key="5">
    <source>
        <dbReference type="Google" id="ProtNLM"/>
    </source>
</evidence>
<name>A0A1C6SWY1_9ACTN</name>
<keyword evidence="2" id="KW-0732">Signal</keyword>
<organism evidence="3 4">
    <name type="scientific">Micromonospora pallida</name>
    <dbReference type="NCBI Taxonomy" id="145854"/>
    <lineage>
        <taxon>Bacteria</taxon>
        <taxon>Bacillati</taxon>
        <taxon>Actinomycetota</taxon>
        <taxon>Actinomycetes</taxon>
        <taxon>Micromonosporales</taxon>
        <taxon>Micromonosporaceae</taxon>
        <taxon>Micromonospora</taxon>
    </lineage>
</organism>
<keyword evidence="4" id="KW-1185">Reference proteome</keyword>
<feature type="signal peptide" evidence="2">
    <location>
        <begin position="1"/>
        <end position="29"/>
    </location>
</feature>
<sequence length="165" mass="17021">MAKVFSRKAVAVAFAVLGLTLAGGGIAVAQPTENNSTQPVAQRNQQPPLTPESARKAREGLKGDVGTLATTVSFAVVQSNGVLARGQDVVSVTRYGTGQYEVIFNRVVSRGAYVATIGDPTDCCVPSGGEIAVAPRLSTPNGVFVQTRSSNGTAADRPFHLHVAG</sequence>
<evidence type="ECO:0000256" key="1">
    <source>
        <dbReference type="SAM" id="MobiDB-lite"/>
    </source>
</evidence>
<feature type="chain" id="PRO_5008746225" description="Secreted protein" evidence="2">
    <location>
        <begin position="30"/>
        <end position="165"/>
    </location>
</feature>
<feature type="compositionally biased region" description="Polar residues" evidence="1">
    <location>
        <begin position="31"/>
        <end position="47"/>
    </location>
</feature>
<evidence type="ECO:0000313" key="4">
    <source>
        <dbReference type="Proteomes" id="UP000198959"/>
    </source>
</evidence>
<dbReference type="AlphaFoldDB" id="A0A1C6SWY1"/>
<evidence type="ECO:0000313" key="3">
    <source>
        <dbReference type="EMBL" id="SCL34104.1"/>
    </source>
</evidence>
<gene>
    <name evidence="3" type="ORF">GA0074692_3745</name>
</gene>
<dbReference type="STRING" id="145854.GA0074692_3745"/>
<proteinExistence type="predicted"/>
<protein>
    <recommendedName>
        <fullName evidence="5">Secreted protein</fullName>
    </recommendedName>
</protein>
<dbReference type="Proteomes" id="UP000198959">
    <property type="component" value="Unassembled WGS sequence"/>
</dbReference>
<dbReference type="EMBL" id="FMHW01000002">
    <property type="protein sequence ID" value="SCL34104.1"/>
    <property type="molecule type" value="Genomic_DNA"/>
</dbReference>
<reference evidence="4" key="1">
    <citation type="submission" date="2016-06" db="EMBL/GenBank/DDBJ databases">
        <authorList>
            <person name="Varghese N."/>
            <person name="Submissions Spin"/>
        </authorList>
    </citation>
    <scope>NUCLEOTIDE SEQUENCE [LARGE SCALE GENOMIC DNA]</scope>
    <source>
        <strain evidence="4">DSM 43817</strain>
    </source>
</reference>
<evidence type="ECO:0000256" key="2">
    <source>
        <dbReference type="SAM" id="SignalP"/>
    </source>
</evidence>
<dbReference type="OrthoDB" id="3375999at2"/>
<dbReference type="RefSeq" id="WP_091646279.1">
    <property type="nucleotide sequence ID" value="NZ_FMHW01000002.1"/>
</dbReference>
<accession>A0A1C6SWY1</accession>